<proteinExistence type="predicted"/>
<sequence length="39" mass="4203">MGEVNKNSVAGLYSHAPHSWPYLSPLTRLGTLAILLVPV</sequence>
<evidence type="ECO:0000313" key="2">
    <source>
        <dbReference type="Proteomes" id="UP000319976"/>
    </source>
</evidence>
<keyword evidence="2" id="KW-1185">Reference proteome</keyword>
<protein>
    <submittedName>
        <fullName evidence="1">Uncharacterized protein</fullName>
    </submittedName>
</protein>
<evidence type="ECO:0000313" key="1">
    <source>
        <dbReference type="EMBL" id="QDT65316.1"/>
    </source>
</evidence>
<reference evidence="1 2" key="1">
    <citation type="submission" date="2019-02" db="EMBL/GenBank/DDBJ databases">
        <title>Deep-cultivation of Planctomycetes and their phenomic and genomic characterization uncovers novel biology.</title>
        <authorList>
            <person name="Wiegand S."/>
            <person name="Jogler M."/>
            <person name="Boedeker C."/>
            <person name="Pinto D."/>
            <person name="Vollmers J."/>
            <person name="Rivas-Marin E."/>
            <person name="Kohn T."/>
            <person name="Peeters S.H."/>
            <person name="Heuer A."/>
            <person name="Rast P."/>
            <person name="Oberbeckmann S."/>
            <person name="Bunk B."/>
            <person name="Jeske O."/>
            <person name="Meyerdierks A."/>
            <person name="Storesund J.E."/>
            <person name="Kallscheuer N."/>
            <person name="Luecker S."/>
            <person name="Lage O.M."/>
            <person name="Pohl T."/>
            <person name="Merkel B.J."/>
            <person name="Hornburger P."/>
            <person name="Mueller R.-W."/>
            <person name="Bruemmer F."/>
            <person name="Labrenz M."/>
            <person name="Spormann A.M."/>
            <person name="Op den Camp H."/>
            <person name="Overmann J."/>
            <person name="Amann R."/>
            <person name="Jetten M.S.M."/>
            <person name="Mascher T."/>
            <person name="Medema M.H."/>
            <person name="Devos D.P."/>
            <person name="Kaster A.-K."/>
            <person name="Ovreas L."/>
            <person name="Rohde M."/>
            <person name="Galperin M.Y."/>
            <person name="Jogler C."/>
        </authorList>
    </citation>
    <scope>NUCLEOTIDE SEQUENCE [LARGE SCALE GENOMIC DNA]</scope>
    <source>
        <strain evidence="1 2">V22</strain>
    </source>
</reference>
<accession>A0A517TAB6</accession>
<name>A0A517TAB6_9PLAN</name>
<dbReference type="EMBL" id="CP036316">
    <property type="protein sequence ID" value="QDT65316.1"/>
    <property type="molecule type" value="Genomic_DNA"/>
</dbReference>
<gene>
    <name evidence="1" type="ORF">V22_25650</name>
</gene>
<dbReference type="KEGG" id="chya:V22_25650"/>
<dbReference type="AlphaFoldDB" id="A0A517TAB6"/>
<dbReference type="Proteomes" id="UP000319976">
    <property type="component" value="Chromosome"/>
</dbReference>
<organism evidence="1 2">
    <name type="scientific">Calycomorphotria hydatis</name>
    <dbReference type="NCBI Taxonomy" id="2528027"/>
    <lineage>
        <taxon>Bacteria</taxon>
        <taxon>Pseudomonadati</taxon>
        <taxon>Planctomycetota</taxon>
        <taxon>Planctomycetia</taxon>
        <taxon>Planctomycetales</taxon>
        <taxon>Planctomycetaceae</taxon>
        <taxon>Calycomorphotria</taxon>
    </lineage>
</organism>